<dbReference type="InterPro" id="IPR013249">
    <property type="entry name" value="RNA_pol_sigma70_r4_t2"/>
</dbReference>
<evidence type="ECO:0000256" key="1">
    <source>
        <dbReference type="ARBA" id="ARBA00010641"/>
    </source>
</evidence>
<dbReference type="Pfam" id="PF08281">
    <property type="entry name" value="Sigma70_r4_2"/>
    <property type="match status" value="1"/>
</dbReference>
<dbReference type="PANTHER" id="PTHR43133:SF46">
    <property type="entry name" value="RNA POLYMERASE SIGMA-70 FACTOR ECF SUBFAMILY"/>
    <property type="match status" value="1"/>
</dbReference>
<dbReference type="InterPro" id="IPR039425">
    <property type="entry name" value="RNA_pol_sigma-70-like"/>
</dbReference>
<dbReference type="InterPro" id="IPR007627">
    <property type="entry name" value="RNA_pol_sigma70_r2"/>
</dbReference>
<dbReference type="RefSeq" id="WP_052394654.1">
    <property type="nucleotide sequence ID" value="NZ_JACHET010000001.1"/>
</dbReference>
<feature type="domain" description="RNA polymerase sigma-70 region 2" evidence="5">
    <location>
        <begin position="30"/>
        <end position="97"/>
    </location>
</feature>
<dbReference type="GO" id="GO:0016987">
    <property type="term" value="F:sigma factor activity"/>
    <property type="evidence" value="ECO:0007669"/>
    <property type="project" value="UniProtKB-KW"/>
</dbReference>
<evidence type="ECO:0000256" key="3">
    <source>
        <dbReference type="ARBA" id="ARBA00023082"/>
    </source>
</evidence>
<evidence type="ECO:0000259" key="6">
    <source>
        <dbReference type="Pfam" id="PF08281"/>
    </source>
</evidence>
<dbReference type="Proteomes" id="UP000560000">
    <property type="component" value="Unassembled WGS sequence"/>
</dbReference>
<comment type="caution">
    <text evidence="7">The sequence shown here is derived from an EMBL/GenBank/DDBJ whole genome shotgun (WGS) entry which is preliminary data.</text>
</comment>
<comment type="similarity">
    <text evidence="1">Belongs to the sigma-70 factor family. ECF subfamily.</text>
</comment>
<evidence type="ECO:0000313" key="7">
    <source>
        <dbReference type="EMBL" id="MBB6184127.1"/>
    </source>
</evidence>
<dbReference type="InterPro" id="IPR013324">
    <property type="entry name" value="RNA_pol_sigma_r3/r4-like"/>
</dbReference>
<dbReference type="GO" id="GO:0006352">
    <property type="term" value="P:DNA-templated transcription initiation"/>
    <property type="evidence" value="ECO:0007669"/>
    <property type="project" value="InterPro"/>
</dbReference>
<dbReference type="GO" id="GO:0003677">
    <property type="term" value="F:DNA binding"/>
    <property type="evidence" value="ECO:0007669"/>
    <property type="project" value="InterPro"/>
</dbReference>
<dbReference type="NCBIfam" id="TIGR02937">
    <property type="entry name" value="sigma70-ECF"/>
    <property type="match status" value="1"/>
</dbReference>
<dbReference type="InterPro" id="IPR036388">
    <property type="entry name" value="WH-like_DNA-bd_sf"/>
</dbReference>
<dbReference type="Gene3D" id="1.10.1740.10">
    <property type="match status" value="1"/>
</dbReference>
<accession>A0A841KJJ4</accession>
<dbReference type="EMBL" id="JACHET010000001">
    <property type="protein sequence ID" value="MBB6184127.1"/>
    <property type="molecule type" value="Genomic_DNA"/>
</dbReference>
<dbReference type="OrthoDB" id="6236508at2"/>
<name>A0A841KJJ4_9GAMM</name>
<dbReference type="SUPFAM" id="SSF88659">
    <property type="entry name" value="Sigma3 and sigma4 domains of RNA polymerase sigma factors"/>
    <property type="match status" value="1"/>
</dbReference>
<organism evidence="7 8">
    <name type="scientific">Oleiagrimonas soli</name>
    <dbReference type="NCBI Taxonomy" id="1543381"/>
    <lineage>
        <taxon>Bacteria</taxon>
        <taxon>Pseudomonadati</taxon>
        <taxon>Pseudomonadota</taxon>
        <taxon>Gammaproteobacteria</taxon>
        <taxon>Lysobacterales</taxon>
        <taxon>Rhodanobacteraceae</taxon>
        <taxon>Oleiagrimonas</taxon>
    </lineage>
</organism>
<keyword evidence="4" id="KW-0804">Transcription</keyword>
<dbReference type="CDD" id="cd06171">
    <property type="entry name" value="Sigma70_r4"/>
    <property type="match status" value="1"/>
</dbReference>
<gene>
    <name evidence="7" type="ORF">HNQ86_001472</name>
</gene>
<evidence type="ECO:0000313" key="8">
    <source>
        <dbReference type="Proteomes" id="UP000560000"/>
    </source>
</evidence>
<keyword evidence="3" id="KW-0731">Sigma factor</keyword>
<dbReference type="InterPro" id="IPR013325">
    <property type="entry name" value="RNA_pol_sigma_r2"/>
</dbReference>
<feature type="domain" description="RNA polymerase sigma factor 70 region 4 type 2" evidence="6">
    <location>
        <begin position="122"/>
        <end position="174"/>
    </location>
</feature>
<proteinExistence type="inferred from homology"/>
<evidence type="ECO:0000256" key="4">
    <source>
        <dbReference type="ARBA" id="ARBA00023163"/>
    </source>
</evidence>
<dbReference type="Pfam" id="PF04542">
    <property type="entry name" value="Sigma70_r2"/>
    <property type="match status" value="1"/>
</dbReference>
<reference evidence="7 8" key="1">
    <citation type="submission" date="2020-08" db="EMBL/GenBank/DDBJ databases">
        <title>Genomic Encyclopedia of Type Strains, Phase IV (KMG-IV): sequencing the most valuable type-strain genomes for metagenomic binning, comparative biology and taxonomic classification.</title>
        <authorList>
            <person name="Goeker M."/>
        </authorList>
    </citation>
    <scope>NUCLEOTIDE SEQUENCE [LARGE SCALE GENOMIC DNA]</scope>
    <source>
        <strain evidence="7 8">DSM 107085</strain>
    </source>
</reference>
<dbReference type="PANTHER" id="PTHR43133">
    <property type="entry name" value="RNA POLYMERASE ECF-TYPE SIGMA FACTO"/>
    <property type="match status" value="1"/>
</dbReference>
<dbReference type="AlphaFoldDB" id="A0A841KJJ4"/>
<sequence length="196" mass="22406">MNPNSTFRQDLPDSLVARFRAGDLDAFEQIYRRFERPAFTLALRLTGQRESAQEVLQDAMLKAFERVQQFRGDAPFWGWLRRLVVNEALMLLRKRGRFDDAPFDEDAFADHAPGPWQHADAQNLERALAELPDTARAVLWLYHVEGYTHVEIAEQFGRTVSFSKSQVARGTQRLRELLHLEPGFAPCLIHAAGNAS</sequence>
<keyword evidence="2" id="KW-0805">Transcription regulation</keyword>
<protein>
    <submittedName>
        <fullName evidence="7">RNA polymerase sigma-70 factor (ECF subfamily)</fullName>
    </submittedName>
</protein>
<dbReference type="SUPFAM" id="SSF88946">
    <property type="entry name" value="Sigma2 domain of RNA polymerase sigma factors"/>
    <property type="match status" value="1"/>
</dbReference>
<evidence type="ECO:0000259" key="5">
    <source>
        <dbReference type="Pfam" id="PF04542"/>
    </source>
</evidence>
<dbReference type="InterPro" id="IPR014284">
    <property type="entry name" value="RNA_pol_sigma-70_dom"/>
</dbReference>
<evidence type="ECO:0000256" key="2">
    <source>
        <dbReference type="ARBA" id="ARBA00023015"/>
    </source>
</evidence>
<dbReference type="Gene3D" id="1.10.10.10">
    <property type="entry name" value="Winged helix-like DNA-binding domain superfamily/Winged helix DNA-binding domain"/>
    <property type="match status" value="1"/>
</dbReference>